<dbReference type="AlphaFoldDB" id="A0AAV0B602"/>
<feature type="chain" id="PRO_5044713215" evidence="1">
    <location>
        <begin position="23"/>
        <end position="166"/>
    </location>
</feature>
<accession>A0AAV0B602</accession>
<protein>
    <submittedName>
        <fullName evidence="2">Uncharacterized protein</fullName>
    </submittedName>
</protein>
<sequence length="166" mass="18610">MLTLVGKILILTLASLVTIINSSNFEFFHSHSSLVGYIQPAIFSKTENGKTSSITLTRKLNGELRVKSVKGFENMRVTVKEGEKSAEFRINSNGKSSHNRLWIGSNKNNLVTVKIERVMKDDYDTPPSSPTFENYIVNTPTTPISSDNILFEPDGDRLKVEYVEPK</sequence>
<proteinExistence type="predicted"/>
<reference evidence="2" key="1">
    <citation type="submission" date="2022-06" db="EMBL/GenBank/DDBJ databases">
        <authorList>
            <consortium name="SYNGENTA / RWTH Aachen University"/>
        </authorList>
    </citation>
    <scope>NUCLEOTIDE SEQUENCE</scope>
</reference>
<evidence type="ECO:0000256" key="1">
    <source>
        <dbReference type="SAM" id="SignalP"/>
    </source>
</evidence>
<keyword evidence="1" id="KW-0732">Signal</keyword>
<evidence type="ECO:0000313" key="3">
    <source>
        <dbReference type="EMBL" id="CAH7684402.1"/>
    </source>
</evidence>
<feature type="signal peptide" evidence="1">
    <location>
        <begin position="1"/>
        <end position="22"/>
    </location>
</feature>
<name>A0AAV0B602_PHAPC</name>
<evidence type="ECO:0000313" key="2">
    <source>
        <dbReference type="EMBL" id="CAH7681488.1"/>
    </source>
</evidence>
<evidence type="ECO:0000313" key="4">
    <source>
        <dbReference type="Proteomes" id="UP001153365"/>
    </source>
</evidence>
<gene>
    <name evidence="2" type="ORF">PPACK8108_LOCUS14092</name>
    <name evidence="3" type="ORF">PPACK8108_LOCUS18581</name>
</gene>
<keyword evidence="4" id="KW-1185">Reference proteome</keyword>
<dbReference type="EMBL" id="CALTRL010003594">
    <property type="protein sequence ID" value="CAH7681488.1"/>
    <property type="molecule type" value="Genomic_DNA"/>
</dbReference>
<dbReference type="Proteomes" id="UP001153365">
    <property type="component" value="Unassembled WGS sequence"/>
</dbReference>
<organism evidence="2 4">
    <name type="scientific">Phakopsora pachyrhizi</name>
    <name type="common">Asian soybean rust disease fungus</name>
    <dbReference type="NCBI Taxonomy" id="170000"/>
    <lineage>
        <taxon>Eukaryota</taxon>
        <taxon>Fungi</taxon>
        <taxon>Dikarya</taxon>
        <taxon>Basidiomycota</taxon>
        <taxon>Pucciniomycotina</taxon>
        <taxon>Pucciniomycetes</taxon>
        <taxon>Pucciniales</taxon>
        <taxon>Phakopsoraceae</taxon>
        <taxon>Phakopsora</taxon>
    </lineage>
</organism>
<dbReference type="EMBL" id="CALTRL010005383">
    <property type="protein sequence ID" value="CAH7684402.1"/>
    <property type="molecule type" value="Genomic_DNA"/>
</dbReference>
<comment type="caution">
    <text evidence="2">The sequence shown here is derived from an EMBL/GenBank/DDBJ whole genome shotgun (WGS) entry which is preliminary data.</text>
</comment>